<feature type="region of interest" description="Disordered" evidence="1">
    <location>
        <begin position="1"/>
        <end position="194"/>
    </location>
</feature>
<feature type="compositionally biased region" description="Low complexity" evidence="1">
    <location>
        <begin position="118"/>
        <end position="135"/>
    </location>
</feature>
<gene>
    <name evidence="2" type="ORF">OH76DRAFT_588768</name>
</gene>
<evidence type="ECO:0000313" key="2">
    <source>
        <dbReference type="EMBL" id="RDX56007.1"/>
    </source>
</evidence>
<evidence type="ECO:0000313" key="3">
    <source>
        <dbReference type="Proteomes" id="UP000256964"/>
    </source>
</evidence>
<dbReference type="AlphaFoldDB" id="A0A371DTX7"/>
<dbReference type="Proteomes" id="UP000256964">
    <property type="component" value="Unassembled WGS sequence"/>
</dbReference>
<reference evidence="2 3" key="1">
    <citation type="journal article" date="2018" name="Biotechnol. Biofuels">
        <title>Integrative visual omics of the white-rot fungus Polyporus brumalis exposes the biotechnological potential of its oxidative enzymes for delignifying raw plant biomass.</title>
        <authorList>
            <person name="Miyauchi S."/>
            <person name="Rancon A."/>
            <person name="Drula E."/>
            <person name="Hage H."/>
            <person name="Chaduli D."/>
            <person name="Favel A."/>
            <person name="Grisel S."/>
            <person name="Henrissat B."/>
            <person name="Herpoel-Gimbert I."/>
            <person name="Ruiz-Duenas F.J."/>
            <person name="Chevret D."/>
            <person name="Hainaut M."/>
            <person name="Lin J."/>
            <person name="Wang M."/>
            <person name="Pangilinan J."/>
            <person name="Lipzen A."/>
            <person name="Lesage-Meessen L."/>
            <person name="Navarro D."/>
            <person name="Riley R."/>
            <person name="Grigoriev I.V."/>
            <person name="Zhou S."/>
            <person name="Raouche S."/>
            <person name="Rosso M.N."/>
        </authorList>
    </citation>
    <scope>NUCLEOTIDE SEQUENCE [LARGE SCALE GENOMIC DNA]</scope>
    <source>
        <strain evidence="2 3">BRFM 1820</strain>
    </source>
</reference>
<dbReference type="EMBL" id="KZ857381">
    <property type="protein sequence ID" value="RDX56007.1"/>
    <property type="molecule type" value="Genomic_DNA"/>
</dbReference>
<name>A0A371DTX7_9APHY</name>
<feature type="region of interest" description="Disordered" evidence="1">
    <location>
        <begin position="299"/>
        <end position="318"/>
    </location>
</feature>
<proteinExistence type="predicted"/>
<feature type="compositionally biased region" description="Basic and acidic residues" evidence="1">
    <location>
        <begin position="63"/>
        <end position="74"/>
    </location>
</feature>
<organism evidence="2 3">
    <name type="scientific">Lentinus brumalis</name>
    <dbReference type="NCBI Taxonomy" id="2498619"/>
    <lineage>
        <taxon>Eukaryota</taxon>
        <taxon>Fungi</taxon>
        <taxon>Dikarya</taxon>
        <taxon>Basidiomycota</taxon>
        <taxon>Agaricomycotina</taxon>
        <taxon>Agaricomycetes</taxon>
        <taxon>Polyporales</taxon>
        <taxon>Polyporaceae</taxon>
        <taxon>Lentinus</taxon>
    </lineage>
</organism>
<feature type="compositionally biased region" description="Basic residues" evidence="1">
    <location>
        <begin position="1"/>
        <end position="10"/>
    </location>
</feature>
<keyword evidence="3" id="KW-1185">Reference proteome</keyword>
<protein>
    <submittedName>
        <fullName evidence="2">Uncharacterized protein</fullName>
    </submittedName>
</protein>
<accession>A0A371DTX7</accession>
<sequence>MRPSRARTPRARTSSAQDSRRASSVPAGGSSKPEWILDCVLLPPRKRKRTNTHEEPQPNGEMTRADPPRSDIKKLPKRVTRSQTRDDAPPSARTRSRSTARAASSAHTSETRARRRAASSTRAVSEAPSASPSAARPRRTSARTSTALGKLASTSRGSVVPASASVLVTRRGRTSEKGKARARPAASDVSTTASVDDNWEVDSSASRTRRNVKRRRVSPPQLALRLDLDATEQDDAWDSQKTVVEDDFHMMDGPPDTLPWIPVNPHSEGSEYVPPGVNALIEDMKRALVVHRSERERVENSAPALAREKSAAASTLGTEDRQIRHRFISATRPTARMARYPAKHEAAVTILSCATSYVMVRDEVSRCRRFAFCI</sequence>
<feature type="compositionally biased region" description="Low complexity" evidence="1">
    <location>
        <begin position="91"/>
        <end position="108"/>
    </location>
</feature>
<evidence type="ECO:0000256" key="1">
    <source>
        <dbReference type="SAM" id="MobiDB-lite"/>
    </source>
</evidence>
<dbReference type="OrthoDB" id="2757827at2759"/>